<keyword evidence="5" id="KW-1185">Reference proteome</keyword>
<dbReference type="Gene3D" id="3.30.160.60">
    <property type="entry name" value="Classic Zinc Finger"/>
    <property type="match status" value="1"/>
</dbReference>
<keyword evidence="1" id="KW-0479">Metal-binding</keyword>
<dbReference type="PROSITE" id="PS50157">
    <property type="entry name" value="ZINC_FINGER_C2H2_2"/>
    <property type="match status" value="1"/>
</dbReference>
<protein>
    <recommendedName>
        <fullName evidence="3">C2H2-type domain-containing protein</fullName>
    </recommendedName>
</protein>
<dbReference type="EMBL" id="CAJFCJ010000013">
    <property type="protein sequence ID" value="CAD5120943.1"/>
    <property type="molecule type" value="Genomic_DNA"/>
</dbReference>
<evidence type="ECO:0000259" key="3">
    <source>
        <dbReference type="PROSITE" id="PS50157"/>
    </source>
</evidence>
<evidence type="ECO:0000256" key="1">
    <source>
        <dbReference type="PROSITE-ProRule" id="PRU00042"/>
    </source>
</evidence>
<dbReference type="InterPro" id="IPR036236">
    <property type="entry name" value="Znf_C2H2_sf"/>
</dbReference>
<dbReference type="SMART" id="SM00355">
    <property type="entry name" value="ZnF_C2H2"/>
    <property type="match status" value="1"/>
</dbReference>
<accession>A0A7I8VXI2</accession>
<sequence>MQVSTPSKTLPLDLSLGSPKVSPIKSCSIGSSLKTERDMEESRIDFKVEDREEKNIFKTTREVDEKERNSFLRPLDPVYGGIDDPTKTDKDDLPLQKLFQLVQRVSVFFESGSDPYKIDSKTHQSKRQTYQKIPLDVVSSTDPQGLRYTSRRNEKRIRKHHENFPDDSPYRCPYCSKEYEWKSSVRHHIEVVHHKMNEKEENLIDPPQ</sequence>
<dbReference type="PROSITE" id="PS00028">
    <property type="entry name" value="ZINC_FINGER_C2H2_1"/>
    <property type="match status" value="1"/>
</dbReference>
<feature type="domain" description="C2H2-type" evidence="3">
    <location>
        <begin position="170"/>
        <end position="198"/>
    </location>
</feature>
<gene>
    <name evidence="4" type="ORF">DGYR_LOCUS8950</name>
</gene>
<proteinExistence type="predicted"/>
<dbReference type="GO" id="GO:0008270">
    <property type="term" value="F:zinc ion binding"/>
    <property type="evidence" value="ECO:0007669"/>
    <property type="project" value="UniProtKB-KW"/>
</dbReference>
<keyword evidence="1" id="KW-0863">Zinc-finger</keyword>
<organism evidence="4 5">
    <name type="scientific">Dimorphilus gyrociliatus</name>
    <dbReference type="NCBI Taxonomy" id="2664684"/>
    <lineage>
        <taxon>Eukaryota</taxon>
        <taxon>Metazoa</taxon>
        <taxon>Spiralia</taxon>
        <taxon>Lophotrochozoa</taxon>
        <taxon>Annelida</taxon>
        <taxon>Polychaeta</taxon>
        <taxon>Polychaeta incertae sedis</taxon>
        <taxon>Dinophilidae</taxon>
        <taxon>Dimorphilus</taxon>
    </lineage>
</organism>
<keyword evidence="1" id="KW-0862">Zinc</keyword>
<dbReference type="InterPro" id="IPR013087">
    <property type="entry name" value="Znf_C2H2_type"/>
</dbReference>
<evidence type="ECO:0000313" key="4">
    <source>
        <dbReference type="EMBL" id="CAD5120943.1"/>
    </source>
</evidence>
<evidence type="ECO:0000256" key="2">
    <source>
        <dbReference type="SAM" id="MobiDB-lite"/>
    </source>
</evidence>
<evidence type="ECO:0000313" key="5">
    <source>
        <dbReference type="Proteomes" id="UP000549394"/>
    </source>
</evidence>
<dbReference type="SUPFAM" id="SSF57667">
    <property type="entry name" value="beta-beta-alpha zinc fingers"/>
    <property type="match status" value="1"/>
</dbReference>
<comment type="caution">
    <text evidence="4">The sequence shown here is derived from an EMBL/GenBank/DDBJ whole genome shotgun (WGS) entry which is preliminary data.</text>
</comment>
<feature type="region of interest" description="Disordered" evidence="2">
    <location>
        <begin position="1"/>
        <end position="21"/>
    </location>
</feature>
<name>A0A7I8VXI2_9ANNE</name>
<dbReference type="AlphaFoldDB" id="A0A7I8VXI2"/>
<reference evidence="4 5" key="1">
    <citation type="submission" date="2020-08" db="EMBL/GenBank/DDBJ databases">
        <authorList>
            <person name="Hejnol A."/>
        </authorList>
    </citation>
    <scope>NUCLEOTIDE SEQUENCE [LARGE SCALE GENOMIC DNA]</scope>
</reference>
<dbReference type="Proteomes" id="UP000549394">
    <property type="component" value="Unassembled WGS sequence"/>
</dbReference>